<evidence type="ECO:0000313" key="3">
    <source>
        <dbReference type="EMBL" id="GEN54508.1"/>
    </source>
</evidence>
<dbReference type="InterPro" id="IPR055170">
    <property type="entry name" value="GFO_IDH_MocA-like_dom"/>
</dbReference>
<dbReference type="GO" id="GO:0000166">
    <property type="term" value="F:nucleotide binding"/>
    <property type="evidence" value="ECO:0007669"/>
    <property type="project" value="InterPro"/>
</dbReference>
<dbReference type="PANTHER" id="PTHR43377">
    <property type="entry name" value="BILIVERDIN REDUCTASE A"/>
    <property type="match status" value="1"/>
</dbReference>
<evidence type="ECO:0000313" key="4">
    <source>
        <dbReference type="Proteomes" id="UP000321886"/>
    </source>
</evidence>
<dbReference type="AlphaFoldDB" id="A0A511WW53"/>
<gene>
    <name evidence="3" type="ORF">HFA01_27700</name>
</gene>
<accession>A0A511WW53</accession>
<dbReference type="InterPro" id="IPR036291">
    <property type="entry name" value="NAD(P)-bd_dom_sf"/>
</dbReference>
<evidence type="ECO:0000259" key="1">
    <source>
        <dbReference type="Pfam" id="PF01408"/>
    </source>
</evidence>
<dbReference type="SUPFAM" id="SSF51735">
    <property type="entry name" value="NAD(P)-binding Rossmann-fold domains"/>
    <property type="match status" value="1"/>
</dbReference>
<protein>
    <recommendedName>
        <fullName evidence="5">Oxidoreductase</fullName>
    </recommendedName>
</protein>
<feature type="domain" description="Gfo/Idh/MocA-like oxidoreductase N-terminal" evidence="1">
    <location>
        <begin position="3"/>
        <end position="117"/>
    </location>
</feature>
<feature type="domain" description="GFO/IDH/MocA-like oxidoreductase" evidence="2">
    <location>
        <begin position="134"/>
        <end position="229"/>
    </location>
</feature>
<proteinExistence type="predicted"/>
<reference evidence="3 4" key="1">
    <citation type="submission" date="2019-07" db="EMBL/GenBank/DDBJ databases">
        <title>Whole genome shotgun sequence of Halobacillus faecis NBRC 103569.</title>
        <authorList>
            <person name="Hosoyama A."/>
            <person name="Uohara A."/>
            <person name="Ohji S."/>
            <person name="Ichikawa N."/>
        </authorList>
    </citation>
    <scope>NUCLEOTIDE SEQUENCE [LARGE SCALE GENOMIC DNA]</scope>
    <source>
        <strain evidence="3 4">NBRC 103569</strain>
    </source>
</reference>
<dbReference type="Pfam" id="PF01408">
    <property type="entry name" value="GFO_IDH_MocA"/>
    <property type="match status" value="1"/>
</dbReference>
<keyword evidence="4" id="KW-1185">Reference proteome</keyword>
<dbReference type="InterPro" id="IPR000683">
    <property type="entry name" value="Gfo/Idh/MocA-like_OxRdtase_N"/>
</dbReference>
<comment type="caution">
    <text evidence="3">The sequence shown here is derived from an EMBL/GenBank/DDBJ whole genome shotgun (WGS) entry which is preliminary data.</text>
</comment>
<dbReference type="PANTHER" id="PTHR43377:SF1">
    <property type="entry name" value="BILIVERDIN REDUCTASE A"/>
    <property type="match status" value="1"/>
</dbReference>
<dbReference type="Gene3D" id="3.30.360.10">
    <property type="entry name" value="Dihydrodipicolinate Reductase, domain 2"/>
    <property type="match status" value="1"/>
</dbReference>
<organism evidence="3 4">
    <name type="scientific">Halobacillus faecis</name>
    <dbReference type="NCBI Taxonomy" id="360184"/>
    <lineage>
        <taxon>Bacteria</taxon>
        <taxon>Bacillati</taxon>
        <taxon>Bacillota</taxon>
        <taxon>Bacilli</taxon>
        <taxon>Bacillales</taxon>
        <taxon>Bacillaceae</taxon>
        <taxon>Halobacillus</taxon>
    </lineage>
</organism>
<dbReference type="Proteomes" id="UP000321886">
    <property type="component" value="Unassembled WGS sequence"/>
</dbReference>
<dbReference type="SUPFAM" id="SSF55347">
    <property type="entry name" value="Glyceraldehyde-3-phosphate dehydrogenase-like, C-terminal domain"/>
    <property type="match status" value="1"/>
</dbReference>
<sequence length="334" mass="38139">MTISIGLIGAGNRSKSLLNAMKHTNEFSVAGYVDKETKPFVEHLYPEAHFYHKEEELYRNERIDAVVIATPNDLHEKNMNTAMENQVAIFTEKPLVTEHDSFIDFYKKIETYEKTFVIGTELRHDPGFIRFKKHLGTIPLLSVWCHEFRPPFRAGSESWRLGRSRTGGTFLEKNIHHFDLMVNLIKSPPRAVFAKGDHPGEMIENGWVIVEFENGTFGNLGVSLSYEQHHLEVGVLQKDNKFIYNPNKQKLISGNTENALLFHLGGIEQTSYDHPGEVEQMKEFARLIKSEKTMDGVLKEAYWSHRIAFAAEESVRTGKEILLDSFTSIKGGKV</sequence>
<dbReference type="RefSeq" id="WP_146817135.1">
    <property type="nucleotide sequence ID" value="NZ_BJYD01000024.1"/>
</dbReference>
<evidence type="ECO:0000259" key="2">
    <source>
        <dbReference type="Pfam" id="PF22725"/>
    </source>
</evidence>
<dbReference type="InterPro" id="IPR051450">
    <property type="entry name" value="Gfo/Idh/MocA_Oxidoreductases"/>
</dbReference>
<dbReference type="Gene3D" id="3.40.50.720">
    <property type="entry name" value="NAD(P)-binding Rossmann-like Domain"/>
    <property type="match status" value="1"/>
</dbReference>
<evidence type="ECO:0008006" key="5">
    <source>
        <dbReference type="Google" id="ProtNLM"/>
    </source>
</evidence>
<dbReference type="OrthoDB" id="9815825at2"/>
<dbReference type="Pfam" id="PF22725">
    <property type="entry name" value="GFO_IDH_MocA_C3"/>
    <property type="match status" value="1"/>
</dbReference>
<dbReference type="EMBL" id="BJYD01000024">
    <property type="protein sequence ID" value="GEN54508.1"/>
    <property type="molecule type" value="Genomic_DNA"/>
</dbReference>
<name>A0A511WW53_9BACI</name>